<dbReference type="Proteomes" id="UP001164693">
    <property type="component" value="Chromosome"/>
</dbReference>
<protein>
    <recommendedName>
        <fullName evidence="3">DAGKc domain-containing protein</fullName>
    </recommendedName>
</protein>
<dbReference type="PANTHER" id="PTHR12358">
    <property type="entry name" value="SPHINGOSINE KINASE"/>
    <property type="match status" value="1"/>
</dbReference>
<dbReference type="RefSeq" id="WP_269443168.1">
    <property type="nucleotide sequence ID" value="NZ_CP097463.1"/>
</dbReference>
<dbReference type="SUPFAM" id="SSF111331">
    <property type="entry name" value="NAD kinase/diacylglycerol kinase-like"/>
    <property type="match status" value="1"/>
</dbReference>
<feature type="domain" description="DAGKc" evidence="3">
    <location>
        <begin position="1"/>
        <end position="135"/>
    </location>
</feature>
<comment type="cofactor">
    <cofactor evidence="1">
        <name>Mg(2+)</name>
        <dbReference type="ChEBI" id="CHEBI:18420"/>
    </cofactor>
</comment>
<evidence type="ECO:0000259" key="3">
    <source>
        <dbReference type="PROSITE" id="PS50146"/>
    </source>
</evidence>
<proteinExistence type="inferred from homology"/>
<evidence type="ECO:0000256" key="2">
    <source>
        <dbReference type="ARBA" id="ARBA00005983"/>
    </source>
</evidence>
<sequence length="306" mass="32693">MRILVVANPRATATTARARDVLAHSLGSVAELEIVETANRGHAAALACRAMRNHTDAVVALGGDGTVNEVVNGLLTDGVHDAIPALGVVPAGSTNVFARALGMPNDPVESTGVLLEALRTGRRRPVSMGRVDDRWFVFAAGIGLDGAIVEAVEAQRRKGRKSTHLLYAKVGVRAFFGTDRRHPKLHVELADGSVLEPVHFAIVANTDPWTFVGNRPLRPTPDADFDSGLALYARRRMSTAGVLFSMARLSGDTPRIGRRGAWVEHDLPSLTVTADDPMPVQVDGEFIGARDKLQFSSEPGAIHVVI</sequence>
<dbReference type="PANTHER" id="PTHR12358:SF106">
    <property type="entry name" value="LIPID KINASE YEGS"/>
    <property type="match status" value="1"/>
</dbReference>
<accession>A0ABY7JVP9</accession>
<dbReference type="SMART" id="SM00046">
    <property type="entry name" value="DAGKc"/>
    <property type="match status" value="1"/>
</dbReference>
<dbReference type="Gene3D" id="2.60.200.40">
    <property type="match status" value="1"/>
</dbReference>
<dbReference type="InterPro" id="IPR017438">
    <property type="entry name" value="ATP-NAD_kinase_N"/>
</dbReference>
<name>A0ABY7JVP9_9ACTN</name>
<gene>
    <name evidence="4" type="ORF">M6B22_19210</name>
</gene>
<dbReference type="InterPro" id="IPR001206">
    <property type="entry name" value="Diacylglycerol_kinase_cat_dom"/>
</dbReference>
<dbReference type="Gene3D" id="3.40.50.10330">
    <property type="entry name" value="Probable inorganic polyphosphate/atp-NAD kinase, domain 1"/>
    <property type="match status" value="1"/>
</dbReference>
<organism evidence="4 5">
    <name type="scientific">Jatrophihabitans cynanchi</name>
    <dbReference type="NCBI Taxonomy" id="2944128"/>
    <lineage>
        <taxon>Bacteria</taxon>
        <taxon>Bacillati</taxon>
        <taxon>Actinomycetota</taxon>
        <taxon>Actinomycetes</taxon>
        <taxon>Jatrophihabitantales</taxon>
        <taxon>Jatrophihabitantaceae</taxon>
        <taxon>Jatrophihabitans</taxon>
    </lineage>
</organism>
<evidence type="ECO:0000313" key="4">
    <source>
        <dbReference type="EMBL" id="WAX56635.1"/>
    </source>
</evidence>
<comment type="similarity">
    <text evidence="2">Belongs to the diacylglycerol/lipid kinase family.</text>
</comment>
<evidence type="ECO:0000256" key="1">
    <source>
        <dbReference type="ARBA" id="ARBA00001946"/>
    </source>
</evidence>
<reference evidence="4" key="1">
    <citation type="submission" date="2022-05" db="EMBL/GenBank/DDBJ databases">
        <title>Jatrophihabitans sp. SB3-54 whole genome sequence.</title>
        <authorList>
            <person name="Suh M.K."/>
            <person name="Eom M.K."/>
            <person name="Kim J.S."/>
            <person name="Kim H.S."/>
            <person name="Do H.E."/>
            <person name="Shin Y.K."/>
            <person name="Lee J.-S."/>
        </authorList>
    </citation>
    <scope>NUCLEOTIDE SEQUENCE</scope>
    <source>
        <strain evidence="4">SB3-54</strain>
    </source>
</reference>
<dbReference type="PROSITE" id="PS50146">
    <property type="entry name" value="DAGK"/>
    <property type="match status" value="1"/>
</dbReference>
<dbReference type="InterPro" id="IPR016064">
    <property type="entry name" value="NAD/diacylglycerol_kinase_sf"/>
</dbReference>
<evidence type="ECO:0000313" key="5">
    <source>
        <dbReference type="Proteomes" id="UP001164693"/>
    </source>
</evidence>
<keyword evidence="5" id="KW-1185">Reference proteome</keyword>
<dbReference type="Pfam" id="PF00781">
    <property type="entry name" value="DAGK_cat"/>
    <property type="match status" value="1"/>
</dbReference>
<dbReference type="EMBL" id="CP097463">
    <property type="protein sequence ID" value="WAX56635.1"/>
    <property type="molecule type" value="Genomic_DNA"/>
</dbReference>
<dbReference type="InterPro" id="IPR050187">
    <property type="entry name" value="Lipid_Phosphate_FormReg"/>
</dbReference>